<name>A2BSE4_PROMS</name>
<dbReference type="EMBL" id="CP000551">
    <property type="protein sequence ID" value="ABM70705.1"/>
    <property type="molecule type" value="Genomic_DNA"/>
</dbReference>
<reference evidence="1 2" key="1">
    <citation type="journal article" date="2007" name="PLoS Genet.">
        <title>Patterns and implications of gene gain and loss in the evolution of Prochlorococcus.</title>
        <authorList>
            <person name="Kettler G.C."/>
            <person name="Martiny A.C."/>
            <person name="Huang K."/>
            <person name="Zucker J."/>
            <person name="Coleman M.L."/>
            <person name="Rodrigue S."/>
            <person name="Chen F."/>
            <person name="Lapidus A."/>
            <person name="Ferriera S."/>
            <person name="Johnson J."/>
            <person name="Steglich C."/>
            <person name="Church G.M."/>
            <person name="Richardson P."/>
            <person name="Chisholm S.W."/>
        </authorList>
    </citation>
    <scope>NUCLEOTIDE SEQUENCE [LARGE SCALE GENOMIC DNA]</scope>
    <source>
        <strain evidence="1 2">AS9601</strain>
    </source>
</reference>
<dbReference type="HOGENOM" id="CLU_811012_0_0_3"/>
<protein>
    <submittedName>
        <fullName evidence="1">Uncharacterized protein</fullName>
    </submittedName>
</protein>
<dbReference type="Proteomes" id="UP000002590">
    <property type="component" value="Chromosome"/>
</dbReference>
<proteinExistence type="predicted"/>
<sequence>MFCSRKKTFEIKSIDHKFIIDKSQIIVFITPANTDIISRLVYQFENNDSYKKRKLICIYIDFYHGYKSNLYNLFTKFYRRIIYNRRNDFLEVSYKLMSLSNTLILGSDFQRDNLLTLYPFLKNKDIYVIPDYIEEIFQKNVKIKKIPDIQKKINILWEGIGYGALIPLLKLAFCSFLLKIKNINSKINFLTDPEISAYSRLTIPTKLVVNLLKLIGTDIQYKKWTKENLIEFSKKSDIAIITVNSLHPATKYKPANKIRLLLSLGLGLVLCPNLEDYLRFEKKYRRVISYSSIINCSKLLFNIFANRSKFKKLTNEKNKIYFNSIKYNLEIDEIWEKVLTIN</sequence>
<organism evidence="1 2">
    <name type="scientific">Prochlorococcus marinus (strain AS9601)</name>
    <dbReference type="NCBI Taxonomy" id="146891"/>
    <lineage>
        <taxon>Bacteria</taxon>
        <taxon>Bacillati</taxon>
        <taxon>Cyanobacteriota</taxon>
        <taxon>Cyanophyceae</taxon>
        <taxon>Synechococcales</taxon>
        <taxon>Prochlorococcaceae</taxon>
        <taxon>Prochlorococcus</taxon>
    </lineage>
</organism>
<evidence type="ECO:0000313" key="2">
    <source>
        <dbReference type="Proteomes" id="UP000002590"/>
    </source>
</evidence>
<gene>
    <name evidence="1" type="ordered locus">A9601_14211</name>
</gene>
<dbReference type="AlphaFoldDB" id="A2BSE4"/>
<accession>A2BSE4</accession>
<dbReference type="KEGG" id="pmb:A9601_14211"/>
<evidence type="ECO:0000313" key="1">
    <source>
        <dbReference type="EMBL" id="ABM70705.1"/>
    </source>
</evidence>